<reference evidence="1" key="1">
    <citation type="submission" date="2021-06" db="EMBL/GenBank/DDBJ databases">
        <authorList>
            <person name="Kallberg Y."/>
            <person name="Tangrot J."/>
            <person name="Rosling A."/>
        </authorList>
    </citation>
    <scope>NUCLEOTIDE SEQUENCE</scope>
    <source>
        <strain evidence="1">AU212A</strain>
    </source>
</reference>
<dbReference type="Proteomes" id="UP000789860">
    <property type="component" value="Unassembled WGS sequence"/>
</dbReference>
<keyword evidence="2" id="KW-1185">Reference proteome</keyword>
<organism evidence="1 2">
    <name type="scientific">Scutellospora calospora</name>
    <dbReference type="NCBI Taxonomy" id="85575"/>
    <lineage>
        <taxon>Eukaryota</taxon>
        <taxon>Fungi</taxon>
        <taxon>Fungi incertae sedis</taxon>
        <taxon>Mucoromycota</taxon>
        <taxon>Glomeromycotina</taxon>
        <taxon>Glomeromycetes</taxon>
        <taxon>Diversisporales</taxon>
        <taxon>Gigasporaceae</taxon>
        <taxon>Scutellospora</taxon>
    </lineage>
</organism>
<gene>
    <name evidence="1" type="ORF">SCALOS_LOCUS6317</name>
</gene>
<evidence type="ECO:0000313" key="2">
    <source>
        <dbReference type="Proteomes" id="UP000789860"/>
    </source>
</evidence>
<sequence>MTKKSNSTISSNSATGNSKALSLWDVDGGSDSSEDGESDSSEDDVTDTDNDDKC</sequence>
<dbReference type="EMBL" id="CAJVPM010011827">
    <property type="protein sequence ID" value="CAG8583995.1"/>
    <property type="molecule type" value="Genomic_DNA"/>
</dbReference>
<evidence type="ECO:0000313" key="1">
    <source>
        <dbReference type="EMBL" id="CAG8583995.1"/>
    </source>
</evidence>
<accession>A0ACA9MCK1</accession>
<proteinExistence type="predicted"/>
<protein>
    <submittedName>
        <fullName evidence="1">11450_t:CDS:1</fullName>
    </submittedName>
</protein>
<comment type="caution">
    <text evidence="1">The sequence shown here is derived from an EMBL/GenBank/DDBJ whole genome shotgun (WGS) entry which is preliminary data.</text>
</comment>
<name>A0ACA9MCK1_9GLOM</name>